<dbReference type="OrthoDB" id="8741746at2759"/>
<evidence type="ECO:0000256" key="3">
    <source>
        <dbReference type="ARBA" id="ARBA00023136"/>
    </source>
</evidence>
<dbReference type="PANTHER" id="PTHR12080">
    <property type="entry name" value="SIGNALING LYMPHOCYTIC ACTIVATION MOLECULE"/>
    <property type="match status" value="1"/>
</dbReference>
<dbReference type="Proteomes" id="UP000796761">
    <property type="component" value="Unassembled WGS sequence"/>
</dbReference>
<evidence type="ECO:0000256" key="5">
    <source>
        <dbReference type="SAM" id="Phobius"/>
    </source>
</evidence>
<dbReference type="Gene3D" id="2.60.40.10">
    <property type="entry name" value="Immunoglobulins"/>
    <property type="match status" value="2"/>
</dbReference>
<evidence type="ECO:0000313" key="8">
    <source>
        <dbReference type="Proteomes" id="UP000796761"/>
    </source>
</evidence>
<keyword evidence="4" id="KW-0325">Glycoprotein</keyword>
<dbReference type="AlphaFoldDB" id="A0A8K1D5F7"/>
<comment type="subcellular location">
    <subcellularLocation>
        <location evidence="1">Membrane</location>
    </subcellularLocation>
</comment>
<accession>A0A8K1D5F7</accession>
<keyword evidence="5" id="KW-1133">Transmembrane helix</keyword>
<keyword evidence="2" id="KW-0732">Signal</keyword>
<proteinExistence type="predicted"/>
<keyword evidence="8" id="KW-1185">Reference proteome</keyword>
<keyword evidence="5" id="KW-0812">Transmembrane</keyword>
<organism evidence="7 8">
    <name type="scientific">Zosterops borbonicus</name>
    <dbReference type="NCBI Taxonomy" id="364589"/>
    <lineage>
        <taxon>Eukaryota</taxon>
        <taxon>Metazoa</taxon>
        <taxon>Chordata</taxon>
        <taxon>Craniata</taxon>
        <taxon>Vertebrata</taxon>
        <taxon>Euteleostomi</taxon>
        <taxon>Archelosauria</taxon>
        <taxon>Archosauria</taxon>
        <taxon>Dinosauria</taxon>
        <taxon>Saurischia</taxon>
        <taxon>Theropoda</taxon>
        <taxon>Coelurosauria</taxon>
        <taxon>Aves</taxon>
        <taxon>Neognathae</taxon>
        <taxon>Neoaves</taxon>
        <taxon>Telluraves</taxon>
        <taxon>Australaves</taxon>
        <taxon>Passeriformes</taxon>
        <taxon>Sylvioidea</taxon>
        <taxon>Zosteropidae</taxon>
        <taxon>Zosterops</taxon>
    </lineage>
</organism>
<evidence type="ECO:0000256" key="2">
    <source>
        <dbReference type="ARBA" id="ARBA00022729"/>
    </source>
</evidence>
<dbReference type="InterPro" id="IPR013783">
    <property type="entry name" value="Ig-like_fold"/>
</dbReference>
<evidence type="ECO:0000256" key="1">
    <source>
        <dbReference type="ARBA" id="ARBA00004370"/>
    </source>
</evidence>
<protein>
    <recommendedName>
        <fullName evidence="6">Immunoglobulin domain-containing protein</fullName>
    </recommendedName>
</protein>
<reference evidence="7" key="1">
    <citation type="submission" date="2019-04" db="EMBL/GenBank/DDBJ databases">
        <title>Genome assembly of Zosterops borbonicus 15179.</title>
        <authorList>
            <person name="Leroy T."/>
            <person name="Anselmetti Y."/>
            <person name="Tilak M.-K."/>
            <person name="Nabholz B."/>
        </authorList>
    </citation>
    <scope>NUCLEOTIDE SEQUENCE</scope>
    <source>
        <strain evidence="7">HGM_15179</strain>
        <tissue evidence="7">Muscle</tissue>
    </source>
</reference>
<feature type="non-terminal residue" evidence="7">
    <location>
        <position position="246"/>
    </location>
</feature>
<feature type="transmembrane region" description="Helical" evidence="5">
    <location>
        <begin position="206"/>
        <end position="228"/>
    </location>
</feature>
<dbReference type="InterPro" id="IPR036179">
    <property type="entry name" value="Ig-like_dom_sf"/>
</dbReference>
<gene>
    <name evidence="7" type="ORF">HGM15179_021645</name>
</gene>
<dbReference type="EMBL" id="SWJQ01004182">
    <property type="protein sequence ID" value="TRZ05462.1"/>
    <property type="molecule type" value="Genomic_DNA"/>
</dbReference>
<feature type="domain" description="Immunoglobulin" evidence="6">
    <location>
        <begin position="5"/>
        <end position="97"/>
    </location>
</feature>
<dbReference type="PANTHER" id="PTHR12080:SF55">
    <property type="entry name" value="LYMPHOCYTE FUNCTION-ASSOCIATED ANTIGEN 3"/>
    <property type="match status" value="1"/>
</dbReference>
<keyword evidence="3 5" id="KW-0472">Membrane</keyword>
<dbReference type="SUPFAM" id="SSF48726">
    <property type="entry name" value="Immunoglobulin"/>
    <property type="match status" value="1"/>
</dbReference>
<name>A0A8K1D5F7_9PASS</name>
<dbReference type="GO" id="GO:0016020">
    <property type="term" value="C:membrane"/>
    <property type="evidence" value="ECO:0007669"/>
    <property type="project" value="UniProtKB-SubCell"/>
</dbReference>
<sequence>SASDTPELIGAVGGTVTFRSPSTDGYGALWSFGNDPILTVAFRDPPQPVFYQDKFKTRFTVSERGRALIISQLRMEDAGTYSVTIGGKISTFTLLVYKELPEPTVTCKAQDCSDKVCHFFLRCSCEPDTGFGNISYTWRGWNQLWEEGSVVLAVVNKSFLDKLEPLRCTARNAVSSRNVTVTNPEGLCPENSVDPPGPDTPLGSGIMSRVLAGITVVMFLFALLLSYYKFKAWKKFRHFQSKLLDT</sequence>
<evidence type="ECO:0000256" key="4">
    <source>
        <dbReference type="ARBA" id="ARBA00023180"/>
    </source>
</evidence>
<dbReference type="InterPro" id="IPR015631">
    <property type="entry name" value="CD2/SLAM_rcpt"/>
</dbReference>
<dbReference type="InterPro" id="IPR003599">
    <property type="entry name" value="Ig_sub"/>
</dbReference>
<comment type="caution">
    <text evidence="7">The sequence shown here is derived from an EMBL/GenBank/DDBJ whole genome shotgun (WGS) entry which is preliminary data.</text>
</comment>
<feature type="non-terminal residue" evidence="7">
    <location>
        <position position="1"/>
    </location>
</feature>
<evidence type="ECO:0000259" key="6">
    <source>
        <dbReference type="SMART" id="SM00409"/>
    </source>
</evidence>
<dbReference type="SMART" id="SM00409">
    <property type="entry name" value="IG"/>
    <property type="match status" value="1"/>
</dbReference>
<evidence type="ECO:0000313" key="7">
    <source>
        <dbReference type="EMBL" id="TRZ05462.1"/>
    </source>
</evidence>